<reference evidence="1" key="1">
    <citation type="submission" date="2021-02" db="EMBL/GenBank/DDBJ databases">
        <authorList>
            <person name="Nowell W R."/>
        </authorList>
    </citation>
    <scope>NUCLEOTIDE SEQUENCE</scope>
</reference>
<dbReference type="EMBL" id="CAJOBB010014060">
    <property type="protein sequence ID" value="CAF4299564.1"/>
    <property type="molecule type" value="Genomic_DNA"/>
</dbReference>
<organism evidence="1 2">
    <name type="scientific">Adineta steineri</name>
    <dbReference type="NCBI Taxonomy" id="433720"/>
    <lineage>
        <taxon>Eukaryota</taxon>
        <taxon>Metazoa</taxon>
        <taxon>Spiralia</taxon>
        <taxon>Gnathifera</taxon>
        <taxon>Rotifera</taxon>
        <taxon>Eurotatoria</taxon>
        <taxon>Bdelloidea</taxon>
        <taxon>Adinetida</taxon>
        <taxon>Adinetidae</taxon>
        <taxon>Adineta</taxon>
    </lineage>
</organism>
<dbReference type="Proteomes" id="UP000663868">
    <property type="component" value="Unassembled WGS sequence"/>
</dbReference>
<protein>
    <submittedName>
        <fullName evidence="1">Uncharacterized protein</fullName>
    </submittedName>
</protein>
<comment type="caution">
    <text evidence="1">The sequence shown here is derived from an EMBL/GenBank/DDBJ whole genome shotgun (WGS) entry which is preliminary data.</text>
</comment>
<evidence type="ECO:0000313" key="1">
    <source>
        <dbReference type="EMBL" id="CAF4299564.1"/>
    </source>
</evidence>
<accession>A0A820HX86</accession>
<gene>
    <name evidence="1" type="ORF">KXQ929_LOCUS45451</name>
</gene>
<proteinExistence type="predicted"/>
<evidence type="ECO:0000313" key="2">
    <source>
        <dbReference type="Proteomes" id="UP000663868"/>
    </source>
</evidence>
<sequence>MFKLPDHTQSNIDQTSINNKYTSEFESEDIHVWTKFFDRSQILDENDRHR</sequence>
<feature type="non-terminal residue" evidence="1">
    <location>
        <position position="50"/>
    </location>
</feature>
<name>A0A820HX86_9BILA</name>
<dbReference type="AlphaFoldDB" id="A0A820HX86"/>